<evidence type="ECO:0000313" key="5">
    <source>
        <dbReference type="EMBL" id="PNW82739.1"/>
    </source>
</evidence>
<name>A0A2K3DQC4_CHLRE</name>
<organism evidence="5 6">
    <name type="scientific">Chlamydomonas reinhardtii</name>
    <name type="common">Chlamydomonas smithii</name>
    <dbReference type="NCBI Taxonomy" id="3055"/>
    <lineage>
        <taxon>Eukaryota</taxon>
        <taxon>Viridiplantae</taxon>
        <taxon>Chlorophyta</taxon>
        <taxon>core chlorophytes</taxon>
        <taxon>Chlorophyceae</taxon>
        <taxon>CS clade</taxon>
        <taxon>Chlamydomonadales</taxon>
        <taxon>Chlamydomonadaceae</taxon>
        <taxon>Chlamydomonas</taxon>
    </lineage>
</organism>
<dbReference type="Proteomes" id="UP000006906">
    <property type="component" value="Chromosome 6"/>
</dbReference>
<keyword evidence="6" id="KW-1185">Reference proteome</keyword>
<dbReference type="RefSeq" id="XP_042924143.1">
    <property type="nucleotide sequence ID" value="XM_043063437.1"/>
</dbReference>
<dbReference type="OrthoDB" id="536229at2759"/>
<proteinExistence type="predicted"/>
<dbReference type="EMBL" id="CM008967">
    <property type="protein sequence ID" value="PNW82739.1"/>
    <property type="molecule type" value="Genomic_DNA"/>
</dbReference>
<dbReference type="InterPro" id="IPR006059">
    <property type="entry name" value="SBP"/>
</dbReference>
<dbReference type="SUPFAM" id="SSF53850">
    <property type="entry name" value="Periplasmic binding protein-like II"/>
    <property type="match status" value="1"/>
</dbReference>
<dbReference type="Pfam" id="PF13416">
    <property type="entry name" value="SBP_bac_8"/>
    <property type="match status" value="1"/>
</dbReference>
<dbReference type="GeneID" id="66053811"/>
<keyword evidence="3" id="KW-0732">Signal</keyword>
<dbReference type="PRINTS" id="PR00909">
    <property type="entry name" value="SPERMDNBNDNG"/>
</dbReference>
<protein>
    <submittedName>
        <fullName evidence="5">Uncharacterized protein</fullName>
    </submittedName>
</protein>
<dbReference type="OMA" id="VWIEFTL"/>
<dbReference type="Gramene" id="PNW82739">
    <property type="protein sequence ID" value="PNW82739"/>
    <property type="gene ID" value="CHLRE_06g292100v5"/>
</dbReference>
<dbReference type="PANTHER" id="PTHR30222">
    <property type="entry name" value="SPERMIDINE/PUTRESCINE-BINDING PERIPLASMIC PROTEIN"/>
    <property type="match status" value="1"/>
</dbReference>
<sequence>MKYTPCAQQVTSSRATINVVGADEQPSTSSSSVSSSRIVTGLNRRQAGLGAAALLALVAGGDQAQATKTITLRDGTEVAAFEHGMTLSIVALRGSVPQQWALDFKMSIGKYCGFSIDQRAQLQDIWKELSDVSGTNKRSAGVADVVTLGDAWLGPAVARRLVQPIAGADSCRWWRMLPPAMRAAARRNPVTGAVDPAGPVYGAPYRWGCTLVAYRRDRLLRRGGSPVLDWADLLQPALQGRVAMVDSPRELLAVALRTFDLEAAGLSVNSSAAQLAAAGITEQALQERVAALRRQVRLFSSRDHVRALQAGDVWAVVGYSHDLVLLAERSGNVELVAPLSGTQLWADVWAVPAGAQGGHRKAGPSPLLPVWIEFTLSPGRISGQPGLKGGAPSVLLPGDTGLAGLAPYAFEPSSTPSATSASSSSSAPSAMPVLAPIHEHRKALLAARQAAAERSPLAVAAAALAAVPGIGQLMPASARERAAAAAASPGGQQELAAASPEAAAAAALYPPVELRHQDMYLPPAAVLRRSAFLQPLDEPTNELYRRVLLAATSSAAPGAAAAPAVGEQK</sequence>
<dbReference type="STRING" id="3055.A0A2K3DQC4"/>
<dbReference type="KEGG" id="cre:CHLRE_06g292100v5"/>
<keyword evidence="4" id="KW-0574">Periplasm</keyword>
<dbReference type="InParanoid" id="A0A2K3DQC4"/>
<reference evidence="5 6" key="1">
    <citation type="journal article" date="2007" name="Science">
        <title>The Chlamydomonas genome reveals the evolution of key animal and plant functions.</title>
        <authorList>
            <person name="Merchant S.S."/>
            <person name="Prochnik S.E."/>
            <person name="Vallon O."/>
            <person name="Harris E.H."/>
            <person name="Karpowicz S.J."/>
            <person name="Witman G.B."/>
            <person name="Terry A."/>
            <person name="Salamov A."/>
            <person name="Fritz-Laylin L.K."/>
            <person name="Marechal-Drouard L."/>
            <person name="Marshall W.F."/>
            <person name="Qu L.H."/>
            <person name="Nelson D.R."/>
            <person name="Sanderfoot A.A."/>
            <person name="Spalding M.H."/>
            <person name="Kapitonov V.V."/>
            <person name="Ren Q."/>
            <person name="Ferris P."/>
            <person name="Lindquist E."/>
            <person name="Shapiro H."/>
            <person name="Lucas S.M."/>
            <person name="Grimwood J."/>
            <person name="Schmutz J."/>
            <person name="Cardol P."/>
            <person name="Cerutti H."/>
            <person name="Chanfreau G."/>
            <person name="Chen C.L."/>
            <person name="Cognat V."/>
            <person name="Croft M.T."/>
            <person name="Dent R."/>
            <person name="Dutcher S."/>
            <person name="Fernandez E."/>
            <person name="Fukuzawa H."/>
            <person name="Gonzalez-Ballester D."/>
            <person name="Gonzalez-Halphen D."/>
            <person name="Hallmann A."/>
            <person name="Hanikenne M."/>
            <person name="Hippler M."/>
            <person name="Inwood W."/>
            <person name="Jabbari K."/>
            <person name="Kalanon M."/>
            <person name="Kuras R."/>
            <person name="Lefebvre P.A."/>
            <person name="Lemaire S.D."/>
            <person name="Lobanov A.V."/>
            <person name="Lohr M."/>
            <person name="Manuell A."/>
            <person name="Meier I."/>
            <person name="Mets L."/>
            <person name="Mittag M."/>
            <person name="Mittelmeier T."/>
            <person name="Moroney J.V."/>
            <person name="Moseley J."/>
            <person name="Napoli C."/>
            <person name="Nedelcu A.M."/>
            <person name="Niyogi K."/>
            <person name="Novoselov S.V."/>
            <person name="Paulsen I.T."/>
            <person name="Pazour G."/>
            <person name="Purton S."/>
            <person name="Ral J.P."/>
            <person name="Riano-Pachon D.M."/>
            <person name="Riekhof W."/>
            <person name="Rymarquis L."/>
            <person name="Schroda M."/>
            <person name="Stern D."/>
            <person name="Umen J."/>
            <person name="Willows R."/>
            <person name="Wilson N."/>
            <person name="Zimmer S.L."/>
            <person name="Allmer J."/>
            <person name="Balk J."/>
            <person name="Bisova K."/>
            <person name="Chen C.J."/>
            <person name="Elias M."/>
            <person name="Gendler K."/>
            <person name="Hauser C."/>
            <person name="Lamb M.R."/>
            <person name="Ledford H."/>
            <person name="Long J.C."/>
            <person name="Minagawa J."/>
            <person name="Page M.D."/>
            <person name="Pan J."/>
            <person name="Pootakham W."/>
            <person name="Roje S."/>
            <person name="Rose A."/>
            <person name="Stahlberg E."/>
            <person name="Terauchi A.M."/>
            <person name="Yang P."/>
            <person name="Ball S."/>
            <person name="Bowler C."/>
            <person name="Dieckmann C.L."/>
            <person name="Gladyshev V.N."/>
            <person name="Green P."/>
            <person name="Jorgensen R."/>
            <person name="Mayfield S."/>
            <person name="Mueller-Roeber B."/>
            <person name="Rajamani S."/>
            <person name="Sayre R.T."/>
            <person name="Brokstein P."/>
            <person name="Dubchak I."/>
            <person name="Goodstein D."/>
            <person name="Hornick L."/>
            <person name="Huang Y.W."/>
            <person name="Jhaveri J."/>
            <person name="Luo Y."/>
            <person name="Martinez D."/>
            <person name="Ngau W.C."/>
            <person name="Otillar B."/>
            <person name="Poliakov A."/>
            <person name="Porter A."/>
            <person name="Szajkowski L."/>
            <person name="Werner G."/>
            <person name="Zhou K."/>
            <person name="Grigoriev I.V."/>
            <person name="Rokhsar D.S."/>
            <person name="Grossman A.R."/>
        </authorList>
    </citation>
    <scope>NUCLEOTIDE SEQUENCE [LARGE SCALE GENOMIC DNA]</scope>
    <source>
        <strain evidence="6">CC-503</strain>
    </source>
</reference>
<evidence type="ECO:0000256" key="3">
    <source>
        <dbReference type="ARBA" id="ARBA00022729"/>
    </source>
</evidence>
<evidence type="ECO:0000256" key="4">
    <source>
        <dbReference type="ARBA" id="ARBA00022764"/>
    </source>
</evidence>
<comment type="subcellular location">
    <subcellularLocation>
        <location evidence="1">Periplasm</location>
    </subcellularLocation>
</comment>
<accession>A0A2K3DQC4</accession>
<evidence type="ECO:0000313" key="6">
    <source>
        <dbReference type="Proteomes" id="UP000006906"/>
    </source>
</evidence>
<dbReference type="AlphaFoldDB" id="A0A2K3DQC4"/>
<gene>
    <name evidence="5" type="ORF">CHLRE_06g292100v5</name>
</gene>
<evidence type="ECO:0000256" key="2">
    <source>
        <dbReference type="ARBA" id="ARBA00022448"/>
    </source>
</evidence>
<keyword evidence="2" id="KW-0813">Transport</keyword>
<dbReference type="InterPro" id="IPR001188">
    <property type="entry name" value="Sperm_putr-bd"/>
</dbReference>
<dbReference type="GO" id="GO:0015846">
    <property type="term" value="P:polyamine transport"/>
    <property type="evidence" value="ECO:0000318"/>
    <property type="project" value="GO_Central"/>
</dbReference>
<dbReference type="GO" id="GO:0019808">
    <property type="term" value="F:polyamine binding"/>
    <property type="evidence" value="ECO:0007669"/>
    <property type="project" value="InterPro"/>
</dbReference>
<dbReference type="FunCoup" id="A0A2K3DQC4">
    <property type="interactions" value="490"/>
</dbReference>
<dbReference type="Gene3D" id="3.40.190.10">
    <property type="entry name" value="Periplasmic binding protein-like II"/>
    <property type="match status" value="1"/>
</dbReference>
<dbReference type="PANTHER" id="PTHR30222:SF17">
    <property type="entry name" value="SPERMIDINE_PUTRESCINE-BINDING PERIPLASMIC PROTEIN"/>
    <property type="match status" value="1"/>
</dbReference>
<evidence type="ECO:0000256" key="1">
    <source>
        <dbReference type="ARBA" id="ARBA00004418"/>
    </source>
</evidence>